<dbReference type="GO" id="GO:0008889">
    <property type="term" value="F:glycerophosphodiester phosphodiesterase activity"/>
    <property type="evidence" value="ECO:0007669"/>
    <property type="project" value="UniProtKB-EC"/>
</dbReference>
<organism evidence="2 3">
    <name type="scientific">Sinorhizobium kostiense</name>
    <dbReference type="NCBI Taxonomy" id="76747"/>
    <lineage>
        <taxon>Bacteria</taxon>
        <taxon>Pseudomonadati</taxon>
        <taxon>Pseudomonadota</taxon>
        <taxon>Alphaproteobacteria</taxon>
        <taxon>Hyphomicrobiales</taxon>
        <taxon>Rhizobiaceae</taxon>
        <taxon>Sinorhizobium/Ensifer group</taxon>
        <taxon>Sinorhizobium</taxon>
    </lineage>
</organism>
<proteinExistence type="predicted"/>
<dbReference type="EMBL" id="JAGILA010000008">
    <property type="protein sequence ID" value="MBP2238347.1"/>
    <property type="molecule type" value="Genomic_DNA"/>
</dbReference>
<dbReference type="PANTHER" id="PTHR46211">
    <property type="entry name" value="GLYCEROPHOSPHORYL DIESTER PHOSPHODIESTERASE"/>
    <property type="match status" value="1"/>
</dbReference>
<evidence type="ECO:0000259" key="1">
    <source>
        <dbReference type="PROSITE" id="PS51704"/>
    </source>
</evidence>
<evidence type="ECO:0000313" key="3">
    <source>
        <dbReference type="Proteomes" id="UP000730739"/>
    </source>
</evidence>
<protein>
    <submittedName>
        <fullName evidence="2">Glycerophosphoryl diester phosphodiesterase</fullName>
        <ecNumber evidence="2">3.1.4.46</ecNumber>
    </submittedName>
</protein>
<dbReference type="RefSeq" id="WP_209605301.1">
    <property type="nucleotide sequence ID" value="NZ_JAGILA010000008.1"/>
</dbReference>
<name>A0ABS4R629_9HYPH</name>
<dbReference type="InterPro" id="IPR030395">
    <property type="entry name" value="GP_PDE_dom"/>
</dbReference>
<dbReference type="PANTHER" id="PTHR46211:SF1">
    <property type="entry name" value="GLYCEROPHOSPHODIESTER PHOSPHODIESTERASE, CYTOPLASMIC"/>
    <property type="match status" value="1"/>
</dbReference>
<dbReference type="EC" id="3.1.4.46" evidence="2"/>
<dbReference type="InterPro" id="IPR017946">
    <property type="entry name" value="PLC-like_Pdiesterase_TIM-brl"/>
</dbReference>
<dbReference type="PROSITE" id="PS51704">
    <property type="entry name" value="GP_PDE"/>
    <property type="match status" value="1"/>
</dbReference>
<reference evidence="2 3" key="1">
    <citation type="submission" date="2021-03" db="EMBL/GenBank/DDBJ databases">
        <title>Genomic Encyclopedia of Type Strains, Phase IV (KMG-IV): sequencing the most valuable type-strain genomes for metagenomic binning, comparative biology and taxonomic classification.</title>
        <authorList>
            <person name="Goeker M."/>
        </authorList>
    </citation>
    <scope>NUCLEOTIDE SEQUENCE [LARGE SCALE GENOMIC DNA]</scope>
    <source>
        <strain evidence="2 3">DSM 13372</strain>
    </source>
</reference>
<evidence type="ECO:0000313" key="2">
    <source>
        <dbReference type="EMBL" id="MBP2238347.1"/>
    </source>
</evidence>
<keyword evidence="3" id="KW-1185">Reference proteome</keyword>
<sequence length="249" mass="26275">MPSNFWTDPATKPLIVAHRGGAALAAENTLAAFEAAATIGADAIETDVRMTRDGALVCLHDADLQRLCGDPRAVAELDLATLQGLLPTVMTLDVALAASAPMGLLLDVKLRDRTSLADIVHRVERGKAVERTLLGLRSLDFIAVARSARTDIAILAFLEDPESAAAAGEAGANWFRLWQGVANPARAIAVRDAGMHLAIMVGQPRTVPLPGYPPFPVGLIDRDGLESLRPLAPDAILLDDPRLAVAAGY</sequence>
<dbReference type="Pfam" id="PF03009">
    <property type="entry name" value="GDPD"/>
    <property type="match status" value="1"/>
</dbReference>
<accession>A0ABS4R629</accession>
<comment type="caution">
    <text evidence="2">The sequence shown here is derived from an EMBL/GenBank/DDBJ whole genome shotgun (WGS) entry which is preliminary data.</text>
</comment>
<dbReference type="Proteomes" id="UP000730739">
    <property type="component" value="Unassembled WGS sequence"/>
</dbReference>
<dbReference type="Gene3D" id="3.20.20.190">
    <property type="entry name" value="Phosphatidylinositol (PI) phosphodiesterase"/>
    <property type="match status" value="1"/>
</dbReference>
<dbReference type="SUPFAM" id="SSF51695">
    <property type="entry name" value="PLC-like phosphodiesterases"/>
    <property type="match status" value="1"/>
</dbReference>
<gene>
    <name evidence="2" type="ORF">J2Z31_004884</name>
</gene>
<keyword evidence="2" id="KW-0378">Hydrolase</keyword>
<feature type="domain" description="GP-PDE" evidence="1">
    <location>
        <begin position="13"/>
        <end position="249"/>
    </location>
</feature>